<feature type="coiled-coil region" evidence="1">
    <location>
        <begin position="37"/>
        <end position="64"/>
    </location>
</feature>
<name>A0A0V0R7P8_PSEPJ</name>
<dbReference type="AlphaFoldDB" id="A0A0V0R7P8"/>
<gene>
    <name evidence="2" type="ORF">PPERSA_01517</name>
</gene>
<comment type="caution">
    <text evidence="2">The sequence shown here is derived from an EMBL/GenBank/DDBJ whole genome shotgun (WGS) entry which is preliminary data.</text>
</comment>
<dbReference type="OMA" id="IEQDECT"/>
<organism evidence="2 3">
    <name type="scientific">Pseudocohnilembus persalinus</name>
    <name type="common">Ciliate</name>
    <dbReference type="NCBI Taxonomy" id="266149"/>
    <lineage>
        <taxon>Eukaryota</taxon>
        <taxon>Sar</taxon>
        <taxon>Alveolata</taxon>
        <taxon>Ciliophora</taxon>
        <taxon>Intramacronucleata</taxon>
        <taxon>Oligohymenophorea</taxon>
        <taxon>Scuticociliatia</taxon>
        <taxon>Philasterida</taxon>
        <taxon>Pseudocohnilembidae</taxon>
        <taxon>Pseudocohnilembus</taxon>
    </lineage>
</organism>
<dbReference type="EMBL" id="LDAU01000026">
    <property type="protein sequence ID" value="KRX10505.1"/>
    <property type="molecule type" value="Genomic_DNA"/>
</dbReference>
<dbReference type="OrthoDB" id="303362at2759"/>
<proteinExistence type="predicted"/>
<evidence type="ECO:0000313" key="3">
    <source>
        <dbReference type="Proteomes" id="UP000054937"/>
    </source>
</evidence>
<keyword evidence="1" id="KW-0175">Coiled coil</keyword>
<protein>
    <submittedName>
        <fullName evidence="2">Uncharacterized protein</fullName>
    </submittedName>
</protein>
<dbReference type="Proteomes" id="UP000054937">
    <property type="component" value="Unassembled WGS sequence"/>
</dbReference>
<evidence type="ECO:0000313" key="2">
    <source>
        <dbReference type="EMBL" id="KRX10505.1"/>
    </source>
</evidence>
<sequence>MTDYEEYNDQFGSTGYPKNMTQQEIDYSMKLPVKNHIKKLDNTLEELLKDLEQSKRDLQNVRNDIVSIGHLSNESGSEVSRYVMDETLRIAKEFRKLTLIESDETTYLKNQVQNLVQDRIRLQQNTLVLENRVNETEKDVGFKKMYDF</sequence>
<dbReference type="InParanoid" id="A0A0V0R7P8"/>
<evidence type="ECO:0000256" key="1">
    <source>
        <dbReference type="SAM" id="Coils"/>
    </source>
</evidence>
<accession>A0A0V0R7P8</accession>
<keyword evidence="3" id="KW-1185">Reference proteome</keyword>
<reference evidence="2 3" key="1">
    <citation type="journal article" date="2015" name="Sci. Rep.">
        <title>Genome of the facultative scuticociliatosis pathogen Pseudocohnilembus persalinus provides insight into its virulence through horizontal gene transfer.</title>
        <authorList>
            <person name="Xiong J."/>
            <person name="Wang G."/>
            <person name="Cheng J."/>
            <person name="Tian M."/>
            <person name="Pan X."/>
            <person name="Warren A."/>
            <person name="Jiang C."/>
            <person name="Yuan D."/>
            <person name="Miao W."/>
        </authorList>
    </citation>
    <scope>NUCLEOTIDE SEQUENCE [LARGE SCALE GENOMIC DNA]</scope>
    <source>
        <strain evidence="2">36N120E</strain>
    </source>
</reference>